<dbReference type="EMBL" id="MBLM01000126">
    <property type="protein sequence ID" value="OHV34651.1"/>
    <property type="molecule type" value="Genomic_DNA"/>
</dbReference>
<keyword evidence="3" id="KW-1185">Reference proteome</keyword>
<dbReference type="RefSeq" id="WP_071086051.1">
    <property type="nucleotide sequence ID" value="NZ_MBLM01000126.1"/>
</dbReference>
<evidence type="ECO:0000313" key="3">
    <source>
        <dbReference type="Proteomes" id="UP000179627"/>
    </source>
</evidence>
<evidence type="ECO:0000313" key="2">
    <source>
        <dbReference type="EMBL" id="OHV34651.1"/>
    </source>
</evidence>
<dbReference type="Proteomes" id="UP000179627">
    <property type="component" value="Unassembled WGS sequence"/>
</dbReference>
<evidence type="ECO:0000256" key="1">
    <source>
        <dbReference type="SAM" id="MobiDB-lite"/>
    </source>
</evidence>
<reference evidence="3" key="1">
    <citation type="submission" date="2016-07" db="EMBL/GenBank/DDBJ databases">
        <title>Sequence Frankia sp. strain CcI1.17.</title>
        <authorList>
            <person name="Ghodhbane-Gtari F."/>
            <person name="Swanson E."/>
            <person name="Gueddou A."/>
            <person name="Morris K."/>
            <person name="Hezbri K."/>
            <person name="Ktari A."/>
            <person name="Nouioui I."/>
            <person name="Abebe-Akele F."/>
            <person name="Simpson S."/>
            <person name="Thomas K."/>
            <person name="Gtari M."/>
            <person name="Tisa L.S."/>
            <person name="Hurst S."/>
        </authorList>
    </citation>
    <scope>NUCLEOTIDE SEQUENCE [LARGE SCALE GENOMIC DNA]</scope>
    <source>
        <strain evidence="3">Cc1.17</strain>
    </source>
</reference>
<proteinExistence type="predicted"/>
<name>A0A1S1QMI9_9ACTN</name>
<sequence length="198" mass="22295">MIGTANRQTTITKNRIRDVDVQTVIVRVRLEALESKARAKLALLDADDRRDRDELGKLGAPHSLNDEAARRRDELELARIERAEQCVVLQAKRLERAQRPDSPHTDRIPAIKATLDSLRGQIDGIKSERDERGRVAARRIARIPRLTHRARTPSRLAGLEPQDAPISRWPGIEPHRGQPLQRDQFRPPGRGGPAAPGR</sequence>
<accession>A0A1S1QMI9</accession>
<comment type="caution">
    <text evidence="2">The sequence shown here is derived from an EMBL/GenBank/DDBJ whole genome shotgun (WGS) entry which is preliminary data.</text>
</comment>
<gene>
    <name evidence="2" type="ORF">CC117_20805</name>
</gene>
<organism evidence="2 3">
    <name type="scientific">Parafrankia colletiae</name>
    <dbReference type="NCBI Taxonomy" id="573497"/>
    <lineage>
        <taxon>Bacteria</taxon>
        <taxon>Bacillati</taxon>
        <taxon>Actinomycetota</taxon>
        <taxon>Actinomycetes</taxon>
        <taxon>Frankiales</taxon>
        <taxon>Frankiaceae</taxon>
        <taxon>Parafrankia</taxon>
    </lineage>
</organism>
<dbReference type="AlphaFoldDB" id="A0A1S1QMI9"/>
<protein>
    <submittedName>
        <fullName evidence="2">Uncharacterized protein</fullName>
    </submittedName>
</protein>
<feature type="compositionally biased region" description="Gly residues" evidence="1">
    <location>
        <begin position="189"/>
        <end position="198"/>
    </location>
</feature>
<feature type="region of interest" description="Disordered" evidence="1">
    <location>
        <begin position="146"/>
        <end position="198"/>
    </location>
</feature>